<dbReference type="RefSeq" id="WP_090307254.1">
    <property type="nucleotide sequence ID" value="NZ_FNRK01000011.1"/>
</dbReference>
<dbReference type="GO" id="GO:0070403">
    <property type="term" value="F:NAD+ binding"/>
    <property type="evidence" value="ECO:0007669"/>
    <property type="project" value="TreeGrafter"/>
</dbReference>
<keyword evidence="2" id="KW-0479">Metal-binding</keyword>
<dbReference type="AlphaFoldDB" id="A0A1H4BGK7"/>
<evidence type="ECO:0000313" key="4">
    <source>
        <dbReference type="EMBL" id="SEA47299.1"/>
    </source>
</evidence>
<protein>
    <submittedName>
        <fullName evidence="4">NAD-dependent protein deacetylase, SIR2 family</fullName>
    </submittedName>
</protein>
<comment type="caution">
    <text evidence="2">Lacks conserved residue(s) required for the propagation of feature annotation.</text>
</comment>
<dbReference type="InterPro" id="IPR026590">
    <property type="entry name" value="Ssirtuin_cat_dom"/>
</dbReference>
<dbReference type="OrthoDB" id="394960at2"/>
<gene>
    <name evidence="4" type="ORF">SAMN04515656_11169</name>
</gene>
<evidence type="ECO:0000259" key="3">
    <source>
        <dbReference type="PROSITE" id="PS50305"/>
    </source>
</evidence>
<feature type="domain" description="Deacetylase sirtuin-type" evidence="3">
    <location>
        <begin position="1"/>
        <end position="298"/>
    </location>
</feature>
<evidence type="ECO:0000256" key="2">
    <source>
        <dbReference type="PROSITE-ProRule" id="PRU00236"/>
    </source>
</evidence>
<dbReference type="PANTHER" id="PTHR11085">
    <property type="entry name" value="NAD-DEPENDENT PROTEIN DEACYLASE SIRTUIN-5, MITOCHONDRIAL-RELATED"/>
    <property type="match status" value="1"/>
</dbReference>
<dbReference type="InterPro" id="IPR050134">
    <property type="entry name" value="NAD-dep_sirtuin_deacylases"/>
</dbReference>
<feature type="binding site" evidence="2">
    <location>
        <position position="191"/>
    </location>
    <ligand>
        <name>Zn(2+)</name>
        <dbReference type="ChEBI" id="CHEBI:29105"/>
    </ligand>
</feature>
<feature type="binding site" evidence="2">
    <location>
        <position position="188"/>
    </location>
    <ligand>
        <name>Zn(2+)</name>
        <dbReference type="ChEBI" id="CHEBI:29105"/>
    </ligand>
</feature>
<name>A0A1H4BGK7_9FIRM</name>
<keyword evidence="5" id="KW-1185">Reference proteome</keyword>
<dbReference type="Proteomes" id="UP000199394">
    <property type="component" value="Unassembled WGS sequence"/>
</dbReference>
<evidence type="ECO:0000256" key="1">
    <source>
        <dbReference type="ARBA" id="ARBA00023027"/>
    </source>
</evidence>
<dbReference type="GO" id="GO:0046872">
    <property type="term" value="F:metal ion binding"/>
    <property type="evidence" value="ECO:0007669"/>
    <property type="project" value="UniProtKB-KW"/>
</dbReference>
<dbReference type="GO" id="GO:0017136">
    <property type="term" value="F:histone deacetylase activity, NAD-dependent"/>
    <property type="evidence" value="ECO:0007669"/>
    <property type="project" value="TreeGrafter"/>
</dbReference>
<dbReference type="EMBL" id="FNRK01000011">
    <property type="protein sequence ID" value="SEA47299.1"/>
    <property type="molecule type" value="Genomic_DNA"/>
</dbReference>
<reference evidence="4 5" key="1">
    <citation type="submission" date="2016-10" db="EMBL/GenBank/DDBJ databases">
        <authorList>
            <person name="de Groot N.N."/>
        </authorList>
    </citation>
    <scope>NUCLEOTIDE SEQUENCE [LARGE SCALE GENOMIC DNA]</scope>
    <source>
        <strain evidence="4 5">SR12</strain>
    </source>
</reference>
<feature type="binding site" evidence="2">
    <location>
        <position position="140"/>
    </location>
    <ligand>
        <name>Zn(2+)</name>
        <dbReference type="ChEBI" id="CHEBI:29105"/>
    </ligand>
</feature>
<evidence type="ECO:0000313" key="5">
    <source>
        <dbReference type="Proteomes" id="UP000199394"/>
    </source>
</evidence>
<dbReference type="STRING" id="81409.SAMN04515656_11169"/>
<organism evidence="4 5">
    <name type="scientific">Eubacterium aggregans</name>
    <dbReference type="NCBI Taxonomy" id="81409"/>
    <lineage>
        <taxon>Bacteria</taxon>
        <taxon>Bacillati</taxon>
        <taxon>Bacillota</taxon>
        <taxon>Clostridia</taxon>
        <taxon>Eubacteriales</taxon>
        <taxon>Eubacteriaceae</taxon>
        <taxon>Eubacterium</taxon>
    </lineage>
</organism>
<proteinExistence type="predicted"/>
<keyword evidence="1" id="KW-0520">NAD</keyword>
<dbReference type="Gene3D" id="3.40.50.1220">
    <property type="entry name" value="TPP-binding domain"/>
    <property type="match status" value="1"/>
</dbReference>
<accession>A0A1H4BGK7</accession>
<dbReference type="PANTHER" id="PTHR11085:SF10">
    <property type="entry name" value="NAD-DEPENDENT PROTEIN DEACYLASE SIRTUIN-5, MITOCHONDRIAL-RELATED"/>
    <property type="match status" value="1"/>
</dbReference>
<keyword evidence="2" id="KW-0862">Zinc</keyword>
<dbReference type="InterPro" id="IPR029035">
    <property type="entry name" value="DHS-like_NAD/FAD-binding_dom"/>
</dbReference>
<feature type="binding site" evidence="2">
    <location>
        <position position="136"/>
    </location>
    <ligand>
        <name>Zn(2+)</name>
        <dbReference type="ChEBI" id="CHEBI:29105"/>
    </ligand>
</feature>
<dbReference type="SUPFAM" id="SSF52467">
    <property type="entry name" value="DHS-like NAD/FAD-binding domain"/>
    <property type="match status" value="1"/>
</dbReference>
<dbReference type="PROSITE" id="PS50305">
    <property type="entry name" value="SIRTUIN"/>
    <property type="match status" value="1"/>
</dbReference>
<sequence>MKDNSIFNLAEAITCADAIVIGGGAGLSASAGFDYSGERFTLYFSDFAEKYGFRDMYSGGFYPYDSREEHFAYWSRYIHINRYQNPPKPVYRDLLRIAQGKDYFVLTTNVDHQFQRAGFDKKRLFYTQGDYGRFQCSTPCHQKTYGNADTISKMVEAQGYKIDENSLLTLPEGVTPAMAVPSDLIPHCPKCGKPMTMNLRADHTFVEDAGWHRAAGCYSDFLRHHQGLHVLYLELGVGMNTPGIIKYPFWKMTQANPRATYACVNTQEAYAPAEIARQSIRIAGDIGITLKHIQEVLP</sequence>